<comment type="caution">
    <text evidence="1">The sequence shown here is derived from an EMBL/GenBank/DDBJ whole genome shotgun (WGS) entry which is preliminary data.</text>
</comment>
<dbReference type="EMBL" id="JANPWB010000003">
    <property type="protein sequence ID" value="KAJ1197030.1"/>
    <property type="molecule type" value="Genomic_DNA"/>
</dbReference>
<evidence type="ECO:0000313" key="1">
    <source>
        <dbReference type="EMBL" id="KAJ1197030.1"/>
    </source>
</evidence>
<name>A0AAV7V6A8_PLEWA</name>
<evidence type="ECO:0000313" key="2">
    <source>
        <dbReference type="Proteomes" id="UP001066276"/>
    </source>
</evidence>
<proteinExistence type="predicted"/>
<protein>
    <submittedName>
        <fullName evidence="1">Uncharacterized protein</fullName>
    </submittedName>
</protein>
<organism evidence="1 2">
    <name type="scientific">Pleurodeles waltl</name>
    <name type="common">Iberian ribbed newt</name>
    <dbReference type="NCBI Taxonomy" id="8319"/>
    <lineage>
        <taxon>Eukaryota</taxon>
        <taxon>Metazoa</taxon>
        <taxon>Chordata</taxon>
        <taxon>Craniata</taxon>
        <taxon>Vertebrata</taxon>
        <taxon>Euteleostomi</taxon>
        <taxon>Amphibia</taxon>
        <taxon>Batrachia</taxon>
        <taxon>Caudata</taxon>
        <taxon>Salamandroidea</taxon>
        <taxon>Salamandridae</taxon>
        <taxon>Pleurodelinae</taxon>
        <taxon>Pleurodeles</taxon>
    </lineage>
</organism>
<gene>
    <name evidence="1" type="ORF">NDU88_000892</name>
</gene>
<sequence>MKLLPGLRSNTGSLLRLLLRAGPLAPARPGPPRSDFQPLAQCSNKRRGLPPAVASVHSTRRGAQWCIWTSEGACSMNIKSLLTCNNVLQENLEIAQYRRVAT</sequence>
<accession>A0AAV7V6A8</accession>
<keyword evidence="2" id="KW-1185">Reference proteome</keyword>
<dbReference type="Proteomes" id="UP001066276">
    <property type="component" value="Chromosome 2_1"/>
</dbReference>
<reference evidence="1" key="1">
    <citation type="journal article" date="2022" name="bioRxiv">
        <title>Sequencing and chromosome-scale assembly of the giantPleurodeles waltlgenome.</title>
        <authorList>
            <person name="Brown T."/>
            <person name="Elewa A."/>
            <person name="Iarovenko S."/>
            <person name="Subramanian E."/>
            <person name="Araus A.J."/>
            <person name="Petzold A."/>
            <person name="Susuki M."/>
            <person name="Suzuki K.-i.T."/>
            <person name="Hayashi T."/>
            <person name="Toyoda A."/>
            <person name="Oliveira C."/>
            <person name="Osipova E."/>
            <person name="Leigh N.D."/>
            <person name="Simon A."/>
            <person name="Yun M.H."/>
        </authorList>
    </citation>
    <scope>NUCLEOTIDE SEQUENCE</scope>
    <source>
        <strain evidence="1">20211129_DDA</strain>
        <tissue evidence="1">Liver</tissue>
    </source>
</reference>
<dbReference type="AlphaFoldDB" id="A0AAV7V6A8"/>